<accession>A0ABP0KNK2</accession>
<protein>
    <submittedName>
        <fullName evidence="2">Small nuclear ribonucleoprotein-associated protein B</fullName>
    </submittedName>
</protein>
<feature type="region of interest" description="Disordered" evidence="1">
    <location>
        <begin position="26"/>
        <end position="55"/>
    </location>
</feature>
<reference evidence="2 3" key="1">
    <citation type="submission" date="2024-02" db="EMBL/GenBank/DDBJ databases">
        <authorList>
            <person name="Chen Y."/>
            <person name="Shah S."/>
            <person name="Dougan E. K."/>
            <person name="Thang M."/>
            <person name="Chan C."/>
        </authorList>
    </citation>
    <scope>NUCLEOTIDE SEQUENCE [LARGE SCALE GENOMIC DNA]</scope>
</reference>
<comment type="caution">
    <text evidence="2">The sequence shown here is derived from an EMBL/GenBank/DDBJ whole genome shotgun (WGS) entry which is preliminary data.</text>
</comment>
<dbReference type="EMBL" id="CAXAMM010012248">
    <property type="protein sequence ID" value="CAK9028437.1"/>
    <property type="molecule type" value="Genomic_DNA"/>
</dbReference>
<proteinExistence type="predicted"/>
<evidence type="ECO:0000313" key="2">
    <source>
        <dbReference type="EMBL" id="CAK9028437.1"/>
    </source>
</evidence>
<sequence>MLGFIVVRGTGILYIQPEELGKEDLVETDKPRKKAQAPQAAPAKPAAPKPAAPSAGWSIRLDATGATMNPAAALLAGMRAPLVNPLLAAGLRPGGLPGLPSMPGAGKQKTPSDLTGFPGEEEQVAKSLLLEVAAGVRGRNYIFAILSVNFVQF</sequence>
<gene>
    <name evidence="2" type="ORF">SCF082_LOCUS18365</name>
</gene>
<dbReference type="GO" id="GO:1990904">
    <property type="term" value="C:ribonucleoprotein complex"/>
    <property type="evidence" value="ECO:0007669"/>
    <property type="project" value="UniProtKB-KW"/>
</dbReference>
<evidence type="ECO:0000256" key="1">
    <source>
        <dbReference type="SAM" id="MobiDB-lite"/>
    </source>
</evidence>
<name>A0ABP0KNK2_9DINO</name>
<evidence type="ECO:0000313" key="3">
    <source>
        <dbReference type="Proteomes" id="UP001642464"/>
    </source>
</evidence>
<keyword evidence="3" id="KW-1185">Reference proteome</keyword>
<organism evidence="2 3">
    <name type="scientific">Durusdinium trenchii</name>
    <dbReference type="NCBI Taxonomy" id="1381693"/>
    <lineage>
        <taxon>Eukaryota</taxon>
        <taxon>Sar</taxon>
        <taxon>Alveolata</taxon>
        <taxon>Dinophyceae</taxon>
        <taxon>Suessiales</taxon>
        <taxon>Symbiodiniaceae</taxon>
        <taxon>Durusdinium</taxon>
    </lineage>
</organism>
<dbReference type="Proteomes" id="UP001642464">
    <property type="component" value="Unassembled WGS sequence"/>
</dbReference>
<keyword evidence="2" id="KW-0687">Ribonucleoprotein</keyword>